<feature type="compositionally biased region" description="Polar residues" evidence="1">
    <location>
        <begin position="32"/>
        <end position="46"/>
    </location>
</feature>
<dbReference type="VEuPathDB" id="TrichDB:TVAG_181760"/>
<dbReference type="AlphaFoldDB" id="A2GAI6"/>
<gene>
    <name evidence="2" type="ORF">TVAG_181760</name>
</gene>
<organism evidence="2 3">
    <name type="scientific">Trichomonas vaginalis (strain ATCC PRA-98 / G3)</name>
    <dbReference type="NCBI Taxonomy" id="412133"/>
    <lineage>
        <taxon>Eukaryota</taxon>
        <taxon>Metamonada</taxon>
        <taxon>Parabasalia</taxon>
        <taxon>Trichomonadida</taxon>
        <taxon>Trichomonadidae</taxon>
        <taxon>Trichomonas</taxon>
    </lineage>
</organism>
<dbReference type="SMR" id="A2GAI6"/>
<feature type="region of interest" description="Disordered" evidence="1">
    <location>
        <begin position="23"/>
        <end position="67"/>
    </location>
</feature>
<protein>
    <submittedName>
        <fullName evidence="2">Uncharacterized protein</fullName>
    </submittedName>
</protein>
<name>A2GAI6_TRIV3</name>
<accession>A2GAI6</accession>
<dbReference type="RefSeq" id="XP_001298764.1">
    <property type="nucleotide sequence ID" value="XM_001298763.1"/>
</dbReference>
<evidence type="ECO:0000256" key="1">
    <source>
        <dbReference type="SAM" id="MobiDB-lite"/>
    </source>
</evidence>
<evidence type="ECO:0000313" key="2">
    <source>
        <dbReference type="EMBL" id="EAX85834.1"/>
    </source>
</evidence>
<keyword evidence="3" id="KW-1185">Reference proteome</keyword>
<dbReference type="VEuPathDB" id="TrichDB:TVAGG3_0570550"/>
<evidence type="ECO:0000313" key="3">
    <source>
        <dbReference type="Proteomes" id="UP000001542"/>
    </source>
</evidence>
<reference evidence="2" key="2">
    <citation type="journal article" date="2007" name="Science">
        <title>Draft genome sequence of the sexually transmitted pathogen Trichomonas vaginalis.</title>
        <authorList>
            <person name="Carlton J.M."/>
            <person name="Hirt R.P."/>
            <person name="Silva J.C."/>
            <person name="Delcher A.L."/>
            <person name="Schatz M."/>
            <person name="Zhao Q."/>
            <person name="Wortman J.R."/>
            <person name="Bidwell S.L."/>
            <person name="Alsmark U.C.M."/>
            <person name="Besteiro S."/>
            <person name="Sicheritz-Ponten T."/>
            <person name="Noel C.J."/>
            <person name="Dacks J.B."/>
            <person name="Foster P.G."/>
            <person name="Simillion C."/>
            <person name="Van de Peer Y."/>
            <person name="Miranda-Saavedra D."/>
            <person name="Barton G.J."/>
            <person name="Westrop G.D."/>
            <person name="Mueller S."/>
            <person name="Dessi D."/>
            <person name="Fiori P.L."/>
            <person name="Ren Q."/>
            <person name="Paulsen I."/>
            <person name="Zhang H."/>
            <person name="Bastida-Corcuera F.D."/>
            <person name="Simoes-Barbosa A."/>
            <person name="Brown M.T."/>
            <person name="Hayes R.D."/>
            <person name="Mukherjee M."/>
            <person name="Okumura C.Y."/>
            <person name="Schneider R."/>
            <person name="Smith A.J."/>
            <person name="Vanacova S."/>
            <person name="Villalvazo M."/>
            <person name="Haas B.J."/>
            <person name="Pertea M."/>
            <person name="Feldblyum T.V."/>
            <person name="Utterback T.R."/>
            <person name="Shu C.L."/>
            <person name="Osoegawa K."/>
            <person name="de Jong P.J."/>
            <person name="Hrdy I."/>
            <person name="Horvathova L."/>
            <person name="Zubacova Z."/>
            <person name="Dolezal P."/>
            <person name="Malik S.B."/>
            <person name="Logsdon J.M. Jr."/>
            <person name="Henze K."/>
            <person name="Gupta A."/>
            <person name="Wang C.C."/>
            <person name="Dunne R.L."/>
            <person name="Upcroft J.A."/>
            <person name="Upcroft P."/>
            <person name="White O."/>
            <person name="Salzberg S.L."/>
            <person name="Tang P."/>
            <person name="Chiu C.-H."/>
            <person name="Lee Y.-S."/>
            <person name="Embley T.M."/>
            <person name="Coombs G.H."/>
            <person name="Mottram J.C."/>
            <person name="Tachezy J."/>
            <person name="Fraser-Liggett C.M."/>
            <person name="Johnson P.J."/>
        </authorList>
    </citation>
    <scope>NUCLEOTIDE SEQUENCE [LARGE SCALE GENOMIC DNA]</scope>
    <source>
        <strain evidence="2">G3</strain>
    </source>
</reference>
<dbReference type="KEGG" id="tva:4743477"/>
<proteinExistence type="predicted"/>
<sequence>MNYDPFRRTPPRLTREQIIENEINKKKEELQRTNFSSSPSNDIQFISSESKTPTKSPSFVSETHKPRTRPLFSEKYSSSKNNDSSEEEIIIKIENTKDKKTRKANYVYNQIVYCPSLKQHIVYCGINTEGKCVCTGFNKVTAYELDMDQIQPSPEKFIPKLYDDLNQAIKNRPVTESEFIKLCKEK</sequence>
<reference evidence="2" key="1">
    <citation type="submission" date="2006-10" db="EMBL/GenBank/DDBJ databases">
        <authorList>
            <person name="Amadeo P."/>
            <person name="Zhao Q."/>
            <person name="Wortman J."/>
            <person name="Fraser-Liggett C."/>
            <person name="Carlton J."/>
        </authorList>
    </citation>
    <scope>NUCLEOTIDE SEQUENCE</scope>
    <source>
        <strain evidence="2">G3</strain>
    </source>
</reference>
<feature type="compositionally biased region" description="Low complexity" evidence="1">
    <location>
        <begin position="47"/>
        <end position="58"/>
    </location>
</feature>
<dbReference type="Proteomes" id="UP000001542">
    <property type="component" value="Unassembled WGS sequence"/>
</dbReference>
<dbReference type="InParanoid" id="A2GAI6"/>
<dbReference type="EMBL" id="DS114818">
    <property type="protein sequence ID" value="EAX85834.1"/>
    <property type="molecule type" value="Genomic_DNA"/>
</dbReference>